<protein>
    <submittedName>
        <fullName evidence="1">Uncharacterized protein</fullName>
    </submittedName>
</protein>
<name>A0A510TZ78_9LACO</name>
<dbReference type="EMBL" id="CP045143">
    <property type="protein sequence ID" value="QFR22472.1"/>
    <property type="molecule type" value="Genomic_DNA"/>
</dbReference>
<gene>
    <name evidence="1" type="ORF">D1010_02880</name>
</gene>
<dbReference type="AlphaFoldDB" id="A0A510TZ78"/>
<sequence length="113" mass="12701">MRRSNQFHRRQLLPADEAQLDHTTAKLRADLKHAAAPVVSAKTAKIIQTRNFQLRLRIAAVCILAPITLWLELTVQLYGILLLGCLVGAIAITFVVIDEVISTVGRWQKKHPR</sequence>
<evidence type="ECO:0000313" key="1">
    <source>
        <dbReference type="EMBL" id="QFR22472.1"/>
    </source>
</evidence>
<accession>A0A510TZ78</accession>
<proteinExistence type="predicted"/>
<dbReference type="KEGG" id="lhb:D1010_02880"/>
<dbReference type="RefSeq" id="WP_146994655.1">
    <property type="nucleotide sequence ID" value="NZ_BJTX01000032.1"/>
</dbReference>
<dbReference type="Proteomes" id="UP000326779">
    <property type="component" value="Chromosome"/>
</dbReference>
<reference evidence="1 2" key="1">
    <citation type="submission" date="2019-10" db="EMBL/GenBank/DDBJ databases">
        <title>The completed genome of Lactobacillus harbinensis M1.</title>
        <authorList>
            <person name="Zheng Y."/>
        </authorList>
    </citation>
    <scope>NUCLEOTIDE SEQUENCE [LARGE SCALE GENOMIC DNA]</scope>
    <source>
        <strain evidence="1 2">M1</strain>
    </source>
</reference>
<organism evidence="1 2">
    <name type="scientific">Schleiferilactobacillus harbinensis</name>
    <dbReference type="NCBI Taxonomy" id="304207"/>
    <lineage>
        <taxon>Bacteria</taxon>
        <taxon>Bacillati</taxon>
        <taxon>Bacillota</taxon>
        <taxon>Bacilli</taxon>
        <taxon>Lactobacillales</taxon>
        <taxon>Lactobacillaceae</taxon>
        <taxon>Schleiferilactobacillus</taxon>
    </lineage>
</organism>
<evidence type="ECO:0000313" key="2">
    <source>
        <dbReference type="Proteomes" id="UP000326779"/>
    </source>
</evidence>